<reference evidence="1 2" key="1">
    <citation type="journal article" date="2014" name="PLoS Genet.">
        <title>Phylogenetically driven sequencing of extremely halophilic archaea reveals strategies for static and dynamic osmo-response.</title>
        <authorList>
            <person name="Becker E.A."/>
            <person name="Seitzer P.M."/>
            <person name="Tritt A."/>
            <person name="Larsen D."/>
            <person name="Krusor M."/>
            <person name="Yao A.I."/>
            <person name="Wu D."/>
            <person name="Madern D."/>
            <person name="Eisen J.A."/>
            <person name="Darling A.E."/>
            <person name="Facciotti M.T."/>
        </authorList>
    </citation>
    <scope>NUCLEOTIDE SEQUENCE [LARGE SCALE GENOMIC DNA]</scope>
    <source>
        <strain evidence="1 2">DSM 18795</strain>
    </source>
</reference>
<proteinExistence type="predicted"/>
<dbReference type="AlphaFoldDB" id="L9XNT3"/>
<dbReference type="OrthoDB" id="204222at2157"/>
<evidence type="ECO:0000313" key="2">
    <source>
        <dbReference type="Proteomes" id="UP000011531"/>
    </source>
</evidence>
<dbReference type="Proteomes" id="UP000011531">
    <property type="component" value="Unassembled WGS sequence"/>
</dbReference>
<evidence type="ECO:0000313" key="1">
    <source>
        <dbReference type="EMBL" id="ELY63415.1"/>
    </source>
</evidence>
<gene>
    <name evidence="1" type="ORF">C492_07245</name>
</gene>
<keyword evidence="2" id="KW-1185">Reference proteome</keyword>
<accession>L9XNT3</accession>
<comment type="caution">
    <text evidence="1">The sequence shown here is derived from an EMBL/GenBank/DDBJ whole genome shotgun (WGS) entry which is preliminary data.</text>
</comment>
<protein>
    <submittedName>
        <fullName evidence="1">Uncharacterized protein</fullName>
    </submittedName>
</protein>
<organism evidence="1 2">
    <name type="scientific">Natronococcus jeotgali DSM 18795</name>
    <dbReference type="NCBI Taxonomy" id="1227498"/>
    <lineage>
        <taxon>Archaea</taxon>
        <taxon>Methanobacteriati</taxon>
        <taxon>Methanobacteriota</taxon>
        <taxon>Stenosarchaea group</taxon>
        <taxon>Halobacteria</taxon>
        <taxon>Halobacteriales</taxon>
        <taxon>Natrialbaceae</taxon>
        <taxon>Natronococcus</taxon>
    </lineage>
</organism>
<dbReference type="EMBL" id="AOIA01000045">
    <property type="protein sequence ID" value="ELY63415.1"/>
    <property type="molecule type" value="Genomic_DNA"/>
</dbReference>
<name>L9XNT3_9EURY</name>
<dbReference type="RefSeq" id="WP_008421796.1">
    <property type="nucleotide sequence ID" value="NZ_AOIA01000045.1"/>
</dbReference>
<sequence length="213" mass="23080">MATLDSLPAIDDCLETYLTAHAVFGDGSFSAGALEDHDGTVESTTPGLEHRLALLVAYGLLEQLDDDRYRVRCSPEGGPEQWRERATERAETLHRLVSDLAADRQGSAESDDADLELLEWNGESFASVFVSESDDSESVATRAATVLVRTESAGIVLRTSGARADRAQQIADQLCSDAIVDDTALDRPFEKEGSDVVGDSKDDLDFRAFLRPA</sequence>